<evidence type="ECO:0000313" key="3">
    <source>
        <dbReference type="Proteomes" id="UP000485880"/>
    </source>
</evidence>
<evidence type="ECO:0000259" key="1">
    <source>
        <dbReference type="Pfam" id="PF09347"/>
    </source>
</evidence>
<dbReference type="AlphaFoldDB" id="A0A8B6MBX4"/>
<dbReference type="Proteomes" id="UP000485880">
    <property type="component" value="Unassembled WGS sequence"/>
</dbReference>
<dbReference type="PANTHER" id="PTHR31527">
    <property type="entry name" value="RE64534P"/>
    <property type="match status" value="1"/>
</dbReference>
<dbReference type="EMBL" id="CABFMQ020000153">
    <property type="protein sequence ID" value="VTZ52547.1"/>
    <property type="molecule type" value="Genomic_DNA"/>
</dbReference>
<keyword evidence="3" id="KW-1185">Reference proteome</keyword>
<dbReference type="RefSeq" id="WP_174514122.1">
    <property type="nucleotide sequence ID" value="NZ_CABFMQ020000153.1"/>
</dbReference>
<name>A0A8B6MBX4_METTU</name>
<dbReference type="InterPro" id="IPR018959">
    <property type="entry name" value="DUF1989"/>
</dbReference>
<reference evidence="2 3" key="1">
    <citation type="submission" date="2019-05" db="EMBL/GenBank/DDBJ databases">
        <authorList>
            <person name="Farhan Ul Haque M."/>
        </authorList>
    </citation>
    <scope>NUCLEOTIDE SEQUENCE [LARGE SCALE GENOMIC DNA]</scope>
    <source>
        <strain evidence="2">2</strain>
    </source>
</reference>
<evidence type="ECO:0000313" key="2">
    <source>
        <dbReference type="EMBL" id="VTZ52547.1"/>
    </source>
</evidence>
<sequence>MSLLDASTPEQHRERYLELKRNAAQRLRAQAPRELAPSVARPLARDEILWRETIPDGWYWSRKINRGEKLRIVNTSGRASVSTLIWNADDVSERYNAGDTVKIQWNALLGKGDVLFSDMGRVLASITEDSGAGHDALVGGSTKATNERRYGGAPVRNTRDNFCLAAAKLGLTRRDIMPCITFFAPVRTDAEGALAWSEGSRKAGDFVELRAEMNLLITLSNCPHPYDPRPDYAPGSVEATVFRAMPADETDLCRGASEEARRGFENTDALFGA</sequence>
<dbReference type="PANTHER" id="PTHR31527:SF0">
    <property type="entry name" value="RE64534P"/>
    <property type="match status" value="1"/>
</dbReference>
<accession>A0A8B6MBX4</accession>
<gene>
    <name evidence="2" type="ORF">MPC4_90022</name>
</gene>
<dbReference type="Pfam" id="PF09347">
    <property type="entry name" value="DUF1989"/>
    <property type="match status" value="1"/>
</dbReference>
<comment type="caution">
    <text evidence="2">The sequence shown here is derived from an EMBL/GenBank/DDBJ whole genome shotgun (WGS) entry which is preliminary data.</text>
</comment>
<dbReference type="NCBIfam" id="TIGR03425">
    <property type="entry name" value="urea_degr_2"/>
    <property type="match status" value="1"/>
</dbReference>
<dbReference type="InterPro" id="IPR017792">
    <property type="entry name" value="UAAP1"/>
</dbReference>
<proteinExistence type="predicted"/>
<feature type="domain" description="DUF1989" evidence="1">
    <location>
        <begin position="52"/>
        <end position="216"/>
    </location>
</feature>
<protein>
    <submittedName>
        <fullName evidence="2">Urea carboxylase</fullName>
    </submittedName>
</protein>
<organism evidence="2 3">
    <name type="scientific">Methylocella tundrae</name>
    <dbReference type="NCBI Taxonomy" id="227605"/>
    <lineage>
        <taxon>Bacteria</taxon>
        <taxon>Pseudomonadati</taxon>
        <taxon>Pseudomonadota</taxon>
        <taxon>Alphaproteobacteria</taxon>
        <taxon>Hyphomicrobiales</taxon>
        <taxon>Beijerinckiaceae</taxon>
        <taxon>Methylocella</taxon>
    </lineage>
</organism>